<feature type="domain" description="CBS" evidence="12">
    <location>
        <begin position="474"/>
        <end position="529"/>
    </location>
</feature>
<evidence type="ECO:0000256" key="11">
    <source>
        <dbReference type="SAM" id="Phobius"/>
    </source>
</evidence>
<feature type="transmembrane region" description="Helical" evidence="11">
    <location>
        <begin position="334"/>
        <end position="352"/>
    </location>
</feature>
<feature type="transmembrane region" description="Helical" evidence="11">
    <location>
        <begin position="391"/>
        <end position="414"/>
    </location>
</feature>
<evidence type="ECO:0000256" key="4">
    <source>
        <dbReference type="ARBA" id="ARBA00022989"/>
    </source>
</evidence>
<keyword evidence="3 11" id="KW-0812">Transmembrane</keyword>
<feature type="domain" description="CBS" evidence="12">
    <location>
        <begin position="536"/>
        <end position="594"/>
    </location>
</feature>
<dbReference type="SUPFAM" id="SSF54631">
    <property type="entry name" value="CBS-domain pair"/>
    <property type="match status" value="1"/>
</dbReference>
<feature type="transmembrane region" description="Helical" evidence="11">
    <location>
        <begin position="258"/>
        <end position="278"/>
    </location>
</feature>
<dbReference type="InterPro" id="IPR050368">
    <property type="entry name" value="ClC-type_chloride_channel"/>
</dbReference>
<evidence type="ECO:0000313" key="14">
    <source>
        <dbReference type="Proteomes" id="UP001144110"/>
    </source>
</evidence>
<evidence type="ECO:0000256" key="9">
    <source>
        <dbReference type="ARBA" id="ARBA00023303"/>
    </source>
</evidence>
<dbReference type="CDD" id="cd00400">
    <property type="entry name" value="Voltage_gated_ClC"/>
    <property type="match status" value="1"/>
</dbReference>
<keyword evidence="4 11" id="KW-1133">Transmembrane helix</keyword>
<comment type="subcellular location">
    <subcellularLocation>
        <location evidence="1">Membrane</location>
        <topology evidence="1">Multi-pass membrane protein</topology>
    </subcellularLocation>
</comment>
<keyword evidence="7" id="KW-0869">Chloride channel</keyword>
<organism evidence="13 14">
    <name type="scientific">Candidatus Thermodesulfobacterium syntrophicum</name>
    <dbReference type="NCBI Taxonomy" id="3060442"/>
    <lineage>
        <taxon>Bacteria</taxon>
        <taxon>Pseudomonadati</taxon>
        <taxon>Thermodesulfobacteriota</taxon>
        <taxon>Thermodesulfobacteria</taxon>
        <taxon>Thermodesulfobacteriales</taxon>
        <taxon>Thermodesulfobacteriaceae</taxon>
        <taxon>Thermodesulfobacterium</taxon>
    </lineage>
</organism>
<evidence type="ECO:0000256" key="7">
    <source>
        <dbReference type="ARBA" id="ARBA00023173"/>
    </source>
</evidence>
<dbReference type="PRINTS" id="PR00762">
    <property type="entry name" value="CLCHANNEL"/>
</dbReference>
<evidence type="ECO:0000256" key="3">
    <source>
        <dbReference type="ARBA" id="ARBA00022692"/>
    </source>
</evidence>
<dbReference type="InterPro" id="IPR001807">
    <property type="entry name" value="ClC"/>
</dbReference>
<dbReference type="InterPro" id="IPR000644">
    <property type="entry name" value="CBS_dom"/>
</dbReference>
<dbReference type="PANTHER" id="PTHR43427:SF6">
    <property type="entry name" value="CHLORIDE CHANNEL PROTEIN CLC-E"/>
    <property type="match status" value="1"/>
</dbReference>
<accession>A0AAE3P5A3</accession>
<dbReference type="GO" id="GO:0005254">
    <property type="term" value="F:chloride channel activity"/>
    <property type="evidence" value="ECO:0007669"/>
    <property type="project" value="UniProtKB-KW"/>
</dbReference>
<feature type="transmembrane region" description="Helical" evidence="11">
    <location>
        <begin position="30"/>
        <end position="52"/>
    </location>
</feature>
<keyword evidence="10" id="KW-0129">CBS domain</keyword>
<protein>
    <submittedName>
        <fullName evidence="13">H+/Cl- antiporter ClcA</fullName>
    </submittedName>
</protein>
<keyword evidence="6 11" id="KW-0472">Membrane</keyword>
<dbReference type="AlphaFoldDB" id="A0AAE3P5A3"/>
<evidence type="ECO:0000259" key="12">
    <source>
        <dbReference type="PROSITE" id="PS51371"/>
    </source>
</evidence>
<dbReference type="Proteomes" id="UP001144110">
    <property type="component" value="Unassembled WGS sequence"/>
</dbReference>
<evidence type="ECO:0000256" key="2">
    <source>
        <dbReference type="ARBA" id="ARBA00022448"/>
    </source>
</evidence>
<dbReference type="InterPro" id="IPR014743">
    <property type="entry name" value="Cl-channel_core"/>
</dbReference>
<reference evidence="13" key="1">
    <citation type="submission" date="2022-11" db="EMBL/GenBank/DDBJ databases">
        <title>Candidatus Alkanophaga archaea from heated hydrothermal vent sediment oxidize petroleum alkanes.</title>
        <authorList>
            <person name="Zehnle H."/>
            <person name="Laso-Perez R."/>
            <person name="Lipp J."/>
            <person name="Teske A."/>
            <person name="Wegener G."/>
        </authorList>
    </citation>
    <scope>NUCLEOTIDE SEQUENCE</scope>
    <source>
        <strain evidence="13">MCA70</strain>
    </source>
</reference>
<proteinExistence type="predicted"/>
<keyword evidence="2" id="KW-0813">Transport</keyword>
<evidence type="ECO:0000256" key="1">
    <source>
        <dbReference type="ARBA" id="ARBA00004141"/>
    </source>
</evidence>
<evidence type="ECO:0000313" key="13">
    <source>
        <dbReference type="EMBL" id="MDF2952776.1"/>
    </source>
</evidence>
<dbReference type="GO" id="GO:0034707">
    <property type="term" value="C:chloride channel complex"/>
    <property type="evidence" value="ECO:0007669"/>
    <property type="project" value="UniProtKB-KW"/>
</dbReference>
<feature type="transmembrane region" description="Helical" evidence="11">
    <location>
        <begin position="225"/>
        <end position="246"/>
    </location>
</feature>
<dbReference type="CDD" id="cd04584">
    <property type="entry name" value="CBS_pair_AcuB_like"/>
    <property type="match status" value="1"/>
</dbReference>
<keyword evidence="8" id="KW-0868">Chloride</keyword>
<evidence type="ECO:0000256" key="8">
    <source>
        <dbReference type="ARBA" id="ARBA00023214"/>
    </source>
</evidence>
<dbReference type="Pfam" id="PF00654">
    <property type="entry name" value="Voltage_CLC"/>
    <property type="match status" value="1"/>
</dbReference>
<dbReference type="EMBL" id="JAPHEG010000001">
    <property type="protein sequence ID" value="MDF2952776.1"/>
    <property type="molecule type" value="Genomic_DNA"/>
</dbReference>
<evidence type="ECO:0000256" key="6">
    <source>
        <dbReference type="ARBA" id="ARBA00023136"/>
    </source>
</evidence>
<feature type="transmembrane region" description="Helical" evidence="11">
    <location>
        <begin position="364"/>
        <end position="384"/>
    </location>
</feature>
<dbReference type="Pfam" id="PF00571">
    <property type="entry name" value="CBS"/>
    <property type="match status" value="2"/>
</dbReference>
<dbReference type="SMART" id="SM00116">
    <property type="entry name" value="CBS"/>
    <property type="match status" value="2"/>
</dbReference>
<evidence type="ECO:0000256" key="5">
    <source>
        <dbReference type="ARBA" id="ARBA00023065"/>
    </source>
</evidence>
<name>A0AAE3P5A3_9BACT</name>
<keyword evidence="9" id="KW-0407">Ion channel</keyword>
<evidence type="ECO:0000256" key="10">
    <source>
        <dbReference type="PROSITE-ProRule" id="PRU00703"/>
    </source>
</evidence>
<feature type="transmembrane region" description="Helical" evidence="11">
    <location>
        <begin position="420"/>
        <end position="437"/>
    </location>
</feature>
<dbReference type="Gene3D" id="1.10.3080.10">
    <property type="entry name" value="Clc chloride channel"/>
    <property type="match status" value="1"/>
</dbReference>
<feature type="transmembrane region" description="Helical" evidence="11">
    <location>
        <begin position="298"/>
        <end position="322"/>
    </location>
</feature>
<dbReference type="PANTHER" id="PTHR43427">
    <property type="entry name" value="CHLORIDE CHANNEL PROTEIN CLC-E"/>
    <property type="match status" value="1"/>
</dbReference>
<comment type="caution">
    <text evidence="13">The sequence shown here is derived from an EMBL/GenBank/DDBJ whole genome shotgun (WGS) entry which is preliminary data.</text>
</comment>
<dbReference type="InterPro" id="IPR046342">
    <property type="entry name" value="CBS_dom_sf"/>
</dbReference>
<feature type="transmembrane region" description="Helical" evidence="11">
    <location>
        <begin position="183"/>
        <end position="205"/>
    </location>
</feature>
<dbReference type="PROSITE" id="PS51371">
    <property type="entry name" value="CBS"/>
    <property type="match status" value="2"/>
</dbReference>
<gene>
    <name evidence="13" type="ORF">OD816_000021</name>
</gene>
<keyword evidence="5" id="KW-0406">Ion transport</keyword>
<sequence>MFKIKTKNYRNNFRAKKFSLSKFILLKKNYILFAFLTGLGAGIFAILFMYLLNLINHLILENIVGYIQPRPAGEGGISKTYTLFFKKPYLLPLTVGLGGLISGILVYLFSPESAGVGTDSAINAYHNQKPLSIKSSIVKLITSAITIGTGGVSGREGPIALIGAGIGSTVANFFKLGDRERRLFLAVGLGAGIAAIFKAPLAGAIISGEVFFKKDFDIEATVLSFIASITSYTVYCLFFGFQPIFLTDIPTYIKVSHLLFYIGLGIFCALITRVYVFFFHKITEVFNNLKLPPYFKPLLGGLLAGTIGAFIPMAIGNGYGWLQLIMDGKTLDPYFIALGIIGVILGVSFTLGSGGSGGVFGPSVMIGGLAGALFSILLNTFFNLNLNITSFMIVGMVSLFGSAAKAPLSTLILVAEMTGGYSLLLPAMLSVFTAYFLSGKRSIFPSQVDTRFDSSAYKDEYGVYILEKLKVKKYMKNPITIIPEASLNDAFNLMKKNFIFGLPVVKNGKLVGIITKTDLLEFSAKEREKKKVQEVMSKNLITVTESDTLAYALEMMINYGIGRLPVVKEKDKKKLIGIIERSDIGKALREHLGTN</sequence>
<dbReference type="Gene3D" id="3.10.580.10">
    <property type="entry name" value="CBS-domain"/>
    <property type="match status" value="1"/>
</dbReference>
<feature type="transmembrane region" description="Helical" evidence="11">
    <location>
        <begin position="89"/>
        <end position="109"/>
    </location>
</feature>
<dbReference type="SUPFAM" id="SSF81340">
    <property type="entry name" value="Clc chloride channel"/>
    <property type="match status" value="1"/>
</dbReference>